<accession>A0AAX4JZT0</accession>
<organism evidence="2 3">
    <name type="scientific">Kwoniella dendrophila CBS 6074</name>
    <dbReference type="NCBI Taxonomy" id="1295534"/>
    <lineage>
        <taxon>Eukaryota</taxon>
        <taxon>Fungi</taxon>
        <taxon>Dikarya</taxon>
        <taxon>Basidiomycota</taxon>
        <taxon>Agaricomycotina</taxon>
        <taxon>Tremellomycetes</taxon>
        <taxon>Tremellales</taxon>
        <taxon>Cryptococcaceae</taxon>
        <taxon>Kwoniella</taxon>
    </lineage>
</organism>
<sequence>MSCDSSLVLNKDPFTSLFAPPKQWPDLVQEAHDWIWDIDEDGVPNIIKMEETACKRAGRYVSEQWTDEQLENAGAQEAMYEFKIGCPRNIALPFPTRDKTFGYSWPAWCTAAETAGSRLPPFSLKEAMMVAESCIDYWHSQIIEWNTQPEAFNMHIREISEPVLVAKQFWQDLEDINHPHTIILNRRVRDVFEGYCFWHNIKATLQRLKDHGLAEGGQKATLQVMTPGLIRDEWAKLQFKVLHLEMIVTKALQVAFATGRGRNLVEPYDDTPFFKRFDCYPEKLLYYLKPSSIGLRESSYLDFLLAGICELPYKNEKKQESYRRSQLEFEQGVKDHPEWLRMIGNHMQRLIGEKAMINDFILSTGTITKGGILLKKGMNINFIAGLEPQIKMIEKIFEYRTPASHEFECLREIQKDLGERLWNQWNIYAKRTYGKDLYLLFDLKRELARWNPPIVNKPQLQLPIFDDNDGFTRPGHSYLQSQSDHSPRNKVKTRPNIASGTEAQVVEAVPDESVEVMDVTEITLPDHDIPGGKFAVNNKQLKLVRRLFSAAEEVAGQGQVKWADIYKLMKRIGFRIDEVGGSIIRFVPPNNAGRPFSEHRPHPEITLHAIKYRAFGERLKRRYGWSLEWFERVKQDD</sequence>
<name>A0AAX4JZT0_9TREE</name>
<dbReference type="RefSeq" id="XP_066077116.1">
    <property type="nucleotide sequence ID" value="XM_066221019.1"/>
</dbReference>
<evidence type="ECO:0000313" key="3">
    <source>
        <dbReference type="Proteomes" id="UP001355207"/>
    </source>
</evidence>
<keyword evidence="3" id="KW-1185">Reference proteome</keyword>
<evidence type="ECO:0000313" key="2">
    <source>
        <dbReference type="EMBL" id="WWC90353.1"/>
    </source>
</evidence>
<reference evidence="2 3" key="1">
    <citation type="submission" date="2024-01" db="EMBL/GenBank/DDBJ databases">
        <title>Comparative genomics of Cryptococcus and Kwoniella reveals pathogenesis evolution and contrasting modes of karyotype evolution via chromosome fusion or intercentromeric recombination.</title>
        <authorList>
            <person name="Coelho M.A."/>
            <person name="David-Palma M."/>
            <person name="Shea T."/>
            <person name="Bowers K."/>
            <person name="McGinley-Smith S."/>
            <person name="Mohammad A.W."/>
            <person name="Gnirke A."/>
            <person name="Yurkov A.M."/>
            <person name="Nowrousian M."/>
            <person name="Sun S."/>
            <person name="Cuomo C.A."/>
            <person name="Heitman J."/>
        </authorList>
    </citation>
    <scope>NUCLEOTIDE SEQUENCE [LARGE SCALE GENOMIC DNA]</scope>
    <source>
        <strain evidence="2 3">CBS 6074</strain>
    </source>
</reference>
<gene>
    <name evidence="2" type="ORF">L201_005286</name>
</gene>
<evidence type="ECO:0000256" key="1">
    <source>
        <dbReference type="SAM" id="MobiDB-lite"/>
    </source>
</evidence>
<feature type="region of interest" description="Disordered" evidence="1">
    <location>
        <begin position="475"/>
        <end position="494"/>
    </location>
</feature>
<dbReference type="PANTHER" id="PTHR40788">
    <property type="entry name" value="CLR5 DOMAIN-CONTAINING PROTEIN-RELATED"/>
    <property type="match status" value="1"/>
</dbReference>
<dbReference type="EMBL" id="CP144104">
    <property type="protein sequence ID" value="WWC90353.1"/>
    <property type="molecule type" value="Genomic_DNA"/>
</dbReference>
<protein>
    <submittedName>
        <fullName evidence="2">Uncharacterized protein</fullName>
    </submittedName>
</protein>
<dbReference type="GeneID" id="91095956"/>
<dbReference type="AlphaFoldDB" id="A0AAX4JZT0"/>
<dbReference type="Proteomes" id="UP001355207">
    <property type="component" value="Chromosome 7"/>
</dbReference>
<dbReference type="PANTHER" id="PTHR40788:SF1">
    <property type="entry name" value="IPA PROTEIN"/>
    <property type="match status" value="1"/>
</dbReference>
<proteinExistence type="predicted"/>